<proteinExistence type="predicted"/>
<protein>
    <recommendedName>
        <fullName evidence="3">Lipid-binding SYLF domain-containing protein</fullName>
    </recommendedName>
</protein>
<evidence type="ECO:0000313" key="2">
    <source>
        <dbReference type="Proteomes" id="UP001327027"/>
    </source>
</evidence>
<dbReference type="EMBL" id="JAYKLX010000007">
    <property type="protein sequence ID" value="MEB3346881.1"/>
    <property type="molecule type" value="Genomic_DNA"/>
</dbReference>
<evidence type="ECO:0008006" key="3">
    <source>
        <dbReference type="Google" id="ProtNLM"/>
    </source>
</evidence>
<reference evidence="1 2" key="1">
    <citation type="journal article" date="2013" name="Int. J. Syst. Evol. Microbiol.">
        <title>Aquimarina gracilis sp. nov., isolated from the gut microflora of a mussel, Mytilus coruscus, and emended description of Aquimarina spongiae.</title>
        <authorList>
            <person name="Park S.C."/>
            <person name="Choe H.N."/>
            <person name="Baik K.S."/>
            <person name="Seong C.N."/>
        </authorList>
    </citation>
    <scope>NUCLEOTIDE SEQUENCE [LARGE SCALE GENOMIC DNA]</scope>
    <source>
        <strain evidence="1 2">PSC32</strain>
    </source>
</reference>
<dbReference type="PROSITE" id="PS51257">
    <property type="entry name" value="PROKAR_LIPOPROTEIN"/>
    <property type="match status" value="1"/>
</dbReference>
<accession>A0ABU5ZYD7</accession>
<gene>
    <name evidence="1" type="ORF">U6A24_15515</name>
</gene>
<dbReference type="RefSeq" id="WP_324180903.1">
    <property type="nucleotide sequence ID" value="NZ_BAABAW010000020.1"/>
</dbReference>
<keyword evidence="2" id="KW-1185">Reference proteome</keyword>
<evidence type="ECO:0000313" key="1">
    <source>
        <dbReference type="EMBL" id="MEB3346881.1"/>
    </source>
</evidence>
<sequence>MNTKTLLLAILFIVIYSCKNEEKQDFDFGDELELNSFIEKFSTKSIESFAVDSLLTTSTTPKTRAELEGMRTVVKIYDGKQNAGIKVPGFGGLTLGRKQSNMNVYFVETKIVETPTDTTVYGIGYSIHYLFSKVKRGIDITNLASVAASAQLQSNKTSVSFSLQSFGIVGKDLGKFFKPEVNSNFDVDGFGVIQSKIDGIHNVITDSILASRTKFTPEKLYFISSEDLRN</sequence>
<name>A0ABU5ZYD7_9FLAO</name>
<comment type="caution">
    <text evidence="1">The sequence shown here is derived from an EMBL/GenBank/DDBJ whole genome shotgun (WGS) entry which is preliminary data.</text>
</comment>
<dbReference type="Proteomes" id="UP001327027">
    <property type="component" value="Unassembled WGS sequence"/>
</dbReference>
<organism evidence="1 2">
    <name type="scientific">Aquimarina gracilis</name>
    <dbReference type="NCBI Taxonomy" id="874422"/>
    <lineage>
        <taxon>Bacteria</taxon>
        <taxon>Pseudomonadati</taxon>
        <taxon>Bacteroidota</taxon>
        <taxon>Flavobacteriia</taxon>
        <taxon>Flavobacteriales</taxon>
        <taxon>Flavobacteriaceae</taxon>
        <taxon>Aquimarina</taxon>
    </lineage>
</organism>